<proteinExistence type="predicted"/>
<gene>
    <name evidence="1" type="ORF">MKW98_030492</name>
</gene>
<protein>
    <submittedName>
        <fullName evidence="1">Uncharacterized protein</fullName>
    </submittedName>
</protein>
<keyword evidence="2" id="KW-1185">Reference proteome</keyword>
<dbReference type="AlphaFoldDB" id="A0AAD4SGU4"/>
<dbReference type="EMBL" id="JAJJMB010010902">
    <property type="protein sequence ID" value="KAI3905917.1"/>
    <property type="molecule type" value="Genomic_DNA"/>
</dbReference>
<organism evidence="1 2">
    <name type="scientific">Papaver atlanticum</name>
    <dbReference type="NCBI Taxonomy" id="357466"/>
    <lineage>
        <taxon>Eukaryota</taxon>
        <taxon>Viridiplantae</taxon>
        <taxon>Streptophyta</taxon>
        <taxon>Embryophyta</taxon>
        <taxon>Tracheophyta</taxon>
        <taxon>Spermatophyta</taxon>
        <taxon>Magnoliopsida</taxon>
        <taxon>Ranunculales</taxon>
        <taxon>Papaveraceae</taxon>
        <taxon>Papaveroideae</taxon>
        <taxon>Papaver</taxon>
    </lineage>
</organism>
<accession>A0AAD4SGU4</accession>
<comment type="caution">
    <text evidence="1">The sequence shown here is derived from an EMBL/GenBank/DDBJ whole genome shotgun (WGS) entry which is preliminary data.</text>
</comment>
<sequence length="76" mass="8841">MKPKLMEKSCFCCCSIYSVSGGAWGLISPRFIQLQGRRESKTFIVKMQVPKKWEEVDFVSTNKVTRVNMLHLDENR</sequence>
<evidence type="ECO:0000313" key="1">
    <source>
        <dbReference type="EMBL" id="KAI3905917.1"/>
    </source>
</evidence>
<evidence type="ECO:0000313" key="2">
    <source>
        <dbReference type="Proteomes" id="UP001202328"/>
    </source>
</evidence>
<dbReference type="Proteomes" id="UP001202328">
    <property type="component" value="Unassembled WGS sequence"/>
</dbReference>
<reference evidence="1" key="1">
    <citation type="submission" date="2022-04" db="EMBL/GenBank/DDBJ databases">
        <title>A functionally conserved STORR gene fusion in Papaver species that diverged 16.8 million years ago.</title>
        <authorList>
            <person name="Catania T."/>
        </authorList>
    </citation>
    <scope>NUCLEOTIDE SEQUENCE</scope>
    <source>
        <strain evidence="1">S-188037</strain>
    </source>
</reference>
<name>A0AAD4SGU4_9MAGN</name>